<evidence type="ECO:0000313" key="3">
    <source>
        <dbReference type="EMBL" id="KAF4111277.1"/>
    </source>
</evidence>
<feature type="compositionally biased region" description="Polar residues" evidence="1">
    <location>
        <begin position="103"/>
        <end position="113"/>
    </location>
</feature>
<dbReference type="GO" id="GO:0003725">
    <property type="term" value="F:double-stranded RNA binding"/>
    <property type="evidence" value="ECO:0007669"/>
    <property type="project" value="TreeGrafter"/>
</dbReference>
<dbReference type="GO" id="GO:0005730">
    <property type="term" value="C:nucleolus"/>
    <property type="evidence" value="ECO:0007669"/>
    <property type="project" value="TreeGrafter"/>
</dbReference>
<reference evidence="3 4" key="1">
    <citation type="submission" date="2020-04" db="EMBL/GenBank/DDBJ databases">
        <title>Chromosome-level genome assembly of a cyprinid fish Onychostoma macrolepis by integration of Nanopore Sequencing, Bionano and Hi-C technology.</title>
        <authorList>
            <person name="Wang D."/>
        </authorList>
    </citation>
    <scope>NUCLEOTIDE SEQUENCE [LARGE SCALE GENOMIC DNA]</scope>
    <source>
        <strain evidence="3">SWU-2019</strain>
        <tissue evidence="3">Muscle</tissue>
    </source>
</reference>
<name>A0A7J6CVC6_9TELE</name>
<dbReference type="GO" id="GO:0003726">
    <property type="term" value="F:double-stranded RNA adenosine deaminase activity"/>
    <property type="evidence" value="ECO:0007669"/>
    <property type="project" value="TreeGrafter"/>
</dbReference>
<sequence>MTSLQAGCMIVMEEGQSSDGRVWQAPPIISSILSFNINVNVSGEEGVADQIIRRFSNQQKMANHGINAEAKRLPRMAATLMMRFTAEREPTFGIHRTSFRPVTPSNEFEGSPSTKEESQSTIPELRHFVDTEKSSAVKQHTQEDQSLESPPQVEDLGSDPESPSAWSLSSVTGGETTLETLEDNTDGSLRRDQRNGVKFTDWHKCRITALCTERFDKLLRECPEYHNTKSCFAAFVLEREVLDTGGQRCEKYEVVALGSGRNCCSGWLSYTGCVIHDCHAIVVARRALKRYLYKQLLLFYSADPELKKRSILENVPSERLLQLKPHIYLHLYTNKAPKGAAQCIVLQSQSSTYSTLKLQCHAKGSLIAAAFLLPSVWGARICCMSDSAKLTRWTVTGVQGALLSHFMNPVYITSIVLGDSKYCSEKVSEIINKRLGTGWNDALPSPFKQTTIFFLNGEPVGPDENTDHCKDLSVNWCLGDSSIEILDSITGYAINNSPFVSGPGSSSRLCKRALYFCFRKVSALAGHHDFLSFTTYRKAKMAAQLYQETKTQVNMQFLANNAGPWNSKHLVDCFSR</sequence>
<organism evidence="3 4">
    <name type="scientific">Onychostoma macrolepis</name>
    <dbReference type="NCBI Taxonomy" id="369639"/>
    <lineage>
        <taxon>Eukaryota</taxon>
        <taxon>Metazoa</taxon>
        <taxon>Chordata</taxon>
        <taxon>Craniata</taxon>
        <taxon>Vertebrata</taxon>
        <taxon>Euteleostomi</taxon>
        <taxon>Actinopterygii</taxon>
        <taxon>Neopterygii</taxon>
        <taxon>Teleostei</taxon>
        <taxon>Ostariophysi</taxon>
        <taxon>Cypriniformes</taxon>
        <taxon>Cyprinidae</taxon>
        <taxon>Acrossocheilinae</taxon>
        <taxon>Onychostoma</taxon>
    </lineage>
</organism>
<accession>A0A7J6CVC6</accession>
<dbReference type="Proteomes" id="UP000579812">
    <property type="component" value="Unassembled WGS sequence"/>
</dbReference>
<evidence type="ECO:0000256" key="1">
    <source>
        <dbReference type="SAM" id="MobiDB-lite"/>
    </source>
</evidence>
<comment type="caution">
    <text evidence="3">The sequence shown here is derived from an EMBL/GenBank/DDBJ whole genome shotgun (WGS) entry which is preliminary data.</text>
</comment>
<dbReference type="SMART" id="SM00552">
    <property type="entry name" value="ADEAMc"/>
    <property type="match status" value="1"/>
</dbReference>
<dbReference type="InterPro" id="IPR002466">
    <property type="entry name" value="A_deamin"/>
</dbReference>
<gene>
    <name evidence="3" type="ORF">G5714_008308</name>
</gene>
<protein>
    <recommendedName>
        <fullName evidence="2">A to I editase domain-containing protein</fullName>
    </recommendedName>
</protein>
<feature type="domain" description="A to I editase" evidence="2">
    <location>
        <begin position="256"/>
        <end position="568"/>
    </location>
</feature>
<keyword evidence="4" id="KW-1185">Reference proteome</keyword>
<dbReference type="EMBL" id="JAAMOB010000007">
    <property type="protein sequence ID" value="KAF4111277.1"/>
    <property type="molecule type" value="Genomic_DNA"/>
</dbReference>
<dbReference type="GO" id="GO:0006382">
    <property type="term" value="P:adenosine to inosine editing"/>
    <property type="evidence" value="ECO:0007669"/>
    <property type="project" value="TreeGrafter"/>
</dbReference>
<evidence type="ECO:0000259" key="2">
    <source>
        <dbReference type="PROSITE" id="PS50141"/>
    </source>
</evidence>
<dbReference type="GO" id="GO:0008251">
    <property type="term" value="F:tRNA-specific adenosine deaminase activity"/>
    <property type="evidence" value="ECO:0007669"/>
    <property type="project" value="TreeGrafter"/>
</dbReference>
<dbReference type="Pfam" id="PF02137">
    <property type="entry name" value="A_deamin"/>
    <property type="match status" value="1"/>
</dbReference>
<dbReference type="PANTHER" id="PTHR10910">
    <property type="entry name" value="EUKARYOTE SPECIFIC DSRNA BINDING PROTEIN"/>
    <property type="match status" value="1"/>
</dbReference>
<feature type="compositionally biased region" description="Basic and acidic residues" evidence="1">
    <location>
        <begin position="114"/>
        <end position="143"/>
    </location>
</feature>
<proteinExistence type="predicted"/>
<feature type="region of interest" description="Disordered" evidence="1">
    <location>
        <begin position="92"/>
        <end position="192"/>
    </location>
</feature>
<dbReference type="GO" id="GO:0006396">
    <property type="term" value="P:RNA processing"/>
    <property type="evidence" value="ECO:0007669"/>
    <property type="project" value="InterPro"/>
</dbReference>
<dbReference type="PANTHER" id="PTHR10910:SF106">
    <property type="entry name" value="ADENOSINE DEAMINASE DOMAIN-CONTAINING PROTEIN 2"/>
    <property type="match status" value="1"/>
</dbReference>
<dbReference type="GO" id="GO:0005737">
    <property type="term" value="C:cytoplasm"/>
    <property type="evidence" value="ECO:0007669"/>
    <property type="project" value="TreeGrafter"/>
</dbReference>
<dbReference type="PROSITE" id="PS50141">
    <property type="entry name" value="A_DEAMIN_EDITASE"/>
    <property type="match status" value="1"/>
</dbReference>
<evidence type="ECO:0000313" key="4">
    <source>
        <dbReference type="Proteomes" id="UP000579812"/>
    </source>
</evidence>
<dbReference type="AlphaFoldDB" id="A0A7J6CVC6"/>